<organism evidence="1 2">
    <name type="scientific">Pedobacter gandavensis</name>
    <dbReference type="NCBI Taxonomy" id="2679963"/>
    <lineage>
        <taxon>Bacteria</taxon>
        <taxon>Pseudomonadati</taxon>
        <taxon>Bacteroidota</taxon>
        <taxon>Sphingobacteriia</taxon>
        <taxon>Sphingobacteriales</taxon>
        <taxon>Sphingobacteriaceae</taxon>
        <taxon>Pedobacter</taxon>
    </lineage>
</organism>
<protein>
    <recommendedName>
        <fullName evidence="3">Carboxypeptidase-like regulatory domain-containing protein</fullName>
    </recommendedName>
</protein>
<proteinExistence type="predicted"/>
<keyword evidence="2" id="KW-1185">Reference proteome</keyword>
<accession>A0ABR6ERC9</accession>
<evidence type="ECO:0008006" key="3">
    <source>
        <dbReference type="Google" id="ProtNLM"/>
    </source>
</evidence>
<comment type="caution">
    <text evidence="1">The sequence shown here is derived from an EMBL/GenBank/DDBJ whole genome shotgun (WGS) entry which is preliminary data.</text>
</comment>
<dbReference type="SUPFAM" id="SSF49464">
    <property type="entry name" value="Carboxypeptidase regulatory domain-like"/>
    <property type="match status" value="1"/>
</dbReference>
<dbReference type="EMBL" id="WNXC01000001">
    <property type="protein sequence ID" value="MBB2147818.1"/>
    <property type="molecule type" value="Genomic_DNA"/>
</dbReference>
<name>A0ABR6ERC9_9SPHI</name>
<reference evidence="1 2" key="1">
    <citation type="submission" date="2019-11" db="EMBL/GenBank/DDBJ databases">
        <title>Description of Pedobacter sp. LMG 31462T.</title>
        <authorList>
            <person name="Carlier A."/>
            <person name="Qi S."/>
            <person name="Vandamme P."/>
        </authorList>
    </citation>
    <scope>NUCLEOTIDE SEQUENCE [LARGE SCALE GENOMIC DNA]</scope>
    <source>
        <strain evidence="1 2">LMG 31462</strain>
    </source>
</reference>
<dbReference type="RefSeq" id="WP_182953183.1">
    <property type="nucleotide sequence ID" value="NZ_WNXC01000001.1"/>
</dbReference>
<dbReference type="InterPro" id="IPR008969">
    <property type="entry name" value="CarboxyPept-like_regulatory"/>
</dbReference>
<evidence type="ECO:0000313" key="1">
    <source>
        <dbReference type="EMBL" id="MBB2147818.1"/>
    </source>
</evidence>
<evidence type="ECO:0000313" key="2">
    <source>
        <dbReference type="Proteomes" id="UP000636110"/>
    </source>
</evidence>
<sequence length="240" mass="27781">MNLKFAFRIIFIFLFNPFTYSLAQTVKRIGGAILQDGTKASIEQVEVRNQRSGQMVYSDKLGRFELISNIGDTLEIQRIGYQPQKTVVQNFTNLIIRLKLSNRLKEVVITGKLASQNFREISTAYSKEKGIFYGGKPPLRLLSPFGGSPVTFFYELLGKDGRRVRRLNQLAKQAAEAEEIDRHFNDLIIQQTIPIDSAQLEEFKLNYTPKLDKLKQWSRYDVANYIKISFEEFKKRNRVN</sequence>
<dbReference type="Proteomes" id="UP000636110">
    <property type="component" value="Unassembled WGS sequence"/>
</dbReference>
<gene>
    <name evidence="1" type="ORF">GM920_02720</name>
</gene>